<dbReference type="EMBL" id="JBHMEI010000003">
    <property type="protein sequence ID" value="MFB9201071.1"/>
    <property type="molecule type" value="Genomic_DNA"/>
</dbReference>
<dbReference type="Pfam" id="PF14417">
    <property type="entry name" value="MEDS"/>
    <property type="match status" value="1"/>
</dbReference>
<dbReference type="PANTHER" id="PTHR35526:SF3">
    <property type="entry name" value="ANTI-SIGMA-F FACTOR RSBW"/>
    <property type="match status" value="1"/>
</dbReference>
<keyword evidence="1" id="KW-0723">Serine/threonine-protein kinase</keyword>
<evidence type="ECO:0000256" key="1">
    <source>
        <dbReference type="ARBA" id="ARBA00022527"/>
    </source>
</evidence>
<gene>
    <name evidence="4" type="ORF">ACFFV7_07700</name>
</gene>
<keyword evidence="1" id="KW-0808">Transferase</keyword>
<evidence type="ECO:0000259" key="3">
    <source>
        <dbReference type="Pfam" id="PF14417"/>
    </source>
</evidence>
<dbReference type="NCBIfam" id="NF041045">
    <property type="entry name" value="RsbA_anti_sig"/>
    <property type="match status" value="1"/>
</dbReference>
<dbReference type="SUPFAM" id="SSF55874">
    <property type="entry name" value="ATPase domain of HSP90 chaperone/DNA topoisomerase II/histidine kinase"/>
    <property type="match status" value="1"/>
</dbReference>
<reference evidence="4 5" key="1">
    <citation type="submission" date="2024-09" db="EMBL/GenBank/DDBJ databases">
        <authorList>
            <person name="Sun Q."/>
            <person name="Mori K."/>
        </authorList>
    </citation>
    <scope>NUCLEOTIDE SEQUENCE [LARGE SCALE GENOMIC DNA]</scope>
    <source>
        <strain evidence="4 5">CCM 3426</strain>
    </source>
</reference>
<dbReference type="Gene3D" id="3.30.565.10">
    <property type="entry name" value="Histidine kinase-like ATPase, C-terminal domain"/>
    <property type="match status" value="1"/>
</dbReference>
<dbReference type="CDD" id="cd16936">
    <property type="entry name" value="HATPase_RsbW-like"/>
    <property type="match status" value="1"/>
</dbReference>
<keyword evidence="1" id="KW-0418">Kinase</keyword>
<comment type="caution">
    <text evidence="4">The sequence shown here is derived from an EMBL/GenBank/DDBJ whole genome shotgun (WGS) entry which is preliminary data.</text>
</comment>
<keyword evidence="5" id="KW-1185">Reference proteome</keyword>
<feature type="domain" description="Histidine kinase/HSP90-like ATPase" evidence="2">
    <location>
        <begin position="190"/>
        <end position="301"/>
    </location>
</feature>
<dbReference type="InterPro" id="IPR050267">
    <property type="entry name" value="Anti-sigma-factor_SerPK"/>
</dbReference>
<dbReference type="PANTHER" id="PTHR35526">
    <property type="entry name" value="ANTI-SIGMA-F FACTOR RSBW-RELATED"/>
    <property type="match status" value="1"/>
</dbReference>
<organism evidence="4 5">
    <name type="scientific">Nonomuraea spiralis</name>
    <dbReference type="NCBI Taxonomy" id="46182"/>
    <lineage>
        <taxon>Bacteria</taxon>
        <taxon>Bacillati</taxon>
        <taxon>Actinomycetota</taxon>
        <taxon>Actinomycetes</taxon>
        <taxon>Streptosporangiales</taxon>
        <taxon>Streptosporangiaceae</taxon>
        <taxon>Nonomuraea</taxon>
    </lineage>
</organism>
<dbReference type="InterPro" id="IPR036890">
    <property type="entry name" value="HATPase_C_sf"/>
</dbReference>
<dbReference type="InterPro" id="IPR003594">
    <property type="entry name" value="HATPase_dom"/>
</dbReference>
<sequence length="310" mass="33237">MSAEPFAHPALFYRGDREYVAATTAFVREGLAAGEPVAVAVPAGNLARIEAGLGADAARVTLLDMGVAGRNPGRIIPAVLREVADRHPDRHVRIIGEPVWPGRSETEYPACAQHEALINLSFTGRRVTILCPYDLEGLKPEVLREAERTHPVLRDATGERASPHYAPGLVVEAHNRPFGEPVAGVALRFDRTNLSAARDLAAERGGAAGLAGDRLDDLRLVVAELGANSLDHGGGAGLIRVWTEDTRLVCEVADTGHITDPLAGRRPVEAHRFGSRGLLIVNLLSDLVRVHTRVGATTIRVYFDLPPSLV</sequence>
<evidence type="ECO:0000313" key="5">
    <source>
        <dbReference type="Proteomes" id="UP001589647"/>
    </source>
</evidence>
<dbReference type="InterPro" id="IPR025847">
    <property type="entry name" value="MEDS_domain"/>
</dbReference>
<dbReference type="RefSeq" id="WP_189646894.1">
    <property type="nucleotide sequence ID" value="NZ_BMRC01000003.1"/>
</dbReference>
<evidence type="ECO:0000313" key="4">
    <source>
        <dbReference type="EMBL" id="MFB9201071.1"/>
    </source>
</evidence>
<protein>
    <submittedName>
        <fullName evidence="4">Anti-sigma factor RsbA family regulatory protein</fullName>
    </submittedName>
</protein>
<feature type="domain" description="MEDS" evidence="3">
    <location>
        <begin position="8"/>
        <end position="151"/>
    </location>
</feature>
<accession>A0ABV5I983</accession>
<name>A0ABV5I983_9ACTN</name>
<dbReference type="Proteomes" id="UP001589647">
    <property type="component" value="Unassembled WGS sequence"/>
</dbReference>
<dbReference type="InterPro" id="IPR047718">
    <property type="entry name" value="RsbA-like_anti_sig"/>
</dbReference>
<evidence type="ECO:0000259" key="2">
    <source>
        <dbReference type="Pfam" id="PF13581"/>
    </source>
</evidence>
<dbReference type="Pfam" id="PF13581">
    <property type="entry name" value="HATPase_c_2"/>
    <property type="match status" value="1"/>
</dbReference>
<proteinExistence type="predicted"/>